<feature type="region of interest" description="Disordered" evidence="1">
    <location>
        <begin position="26"/>
        <end position="60"/>
    </location>
</feature>
<sequence>MSIPARVLSLAVLAFSVAACAAPATGPTSGTTSAPATAAQVSASPSAEPAADAPPEPVPFTPGVGTFKISIRILEKECFGSAGCNITYRIKPTYSGPALPDDQQLTVTYEVRGGEDQQINSFEMVGTQAEFDAEESISTKSSSAKLRAVVTDVF</sequence>
<evidence type="ECO:0000256" key="1">
    <source>
        <dbReference type="SAM" id="MobiDB-lite"/>
    </source>
</evidence>
<protein>
    <recommendedName>
        <fullName evidence="5">Lipoprotein</fullName>
    </recommendedName>
</protein>
<dbReference type="EMBL" id="JBITMB010000004">
    <property type="protein sequence ID" value="MFI7442381.1"/>
    <property type="molecule type" value="Genomic_DNA"/>
</dbReference>
<proteinExistence type="predicted"/>
<feature type="compositionally biased region" description="Low complexity" evidence="1">
    <location>
        <begin position="26"/>
        <end position="51"/>
    </location>
</feature>
<gene>
    <name evidence="3" type="ORF">ACIBP5_20640</name>
</gene>
<keyword evidence="2" id="KW-0732">Signal</keyword>
<dbReference type="RefSeq" id="WP_397022334.1">
    <property type="nucleotide sequence ID" value="NZ_JBITMB010000004.1"/>
</dbReference>
<evidence type="ECO:0008006" key="5">
    <source>
        <dbReference type="Google" id="ProtNLM"/>
    </source>
</evidence>
<reference evidence="3 4" key="1">
    <citation type="submission" date="2024-10" db="EMBL/GenBank/DDBJ databases">
        <title>The Natural Products Discovery Center: Release of the First 8490 Sequenced Strains for Exploring Actinobacteria Biosynthetic Diversity.</title>
        <authorList>
            <person name="Kalkreuter E."/>
            <person name="Kautsar S.A."/>
            <person name="Yang D."/>
            <person name="Bader C.D."/>
            <person name="Teijaro C.N."/>
            <person name="Fluegel L."/>
            <person name="Davis C.M."/>
            <person name="Simpson J.R."/>
            <person name="Lauterbach L."/>
            <person name="Steele A.D."/>
            <person name="Gui C."/>
            <person name="Meng S."/>
            <person name="Li G."/>
            <person name="Viehrig K."/>
            <person name="Ye F."/>
            <person name="Su P."/>
            <person name="Kiefer A.F."/>
            <person name="Nichols A."/>
            <person name="Cepeda A.J."/>
            <person name="Yan W."/>
            <person name="Fan B."/>
            <person name="Jiang Y."/>
            <person name="Adhikari A."/>
            <person name="Zheng C.-J."/>
            <person name="Schuster L."/>
            <person name="Cowan T.M."/>
            <person name="Smanski M.J."/>
            <person name="Chevrette M.G."/>
            <person name="De Carvalho L.P.S."/>
            <person name="Shen B."/>
        </authorList>
    </citation>
    <scope>NUCLEOTIDE SEQUENCE [LARGE SCALE GENOMIC DNA]</scope>
    <source>
        <strain evidence="3 4">NPDC049503</strain>
    </source>
</reference>
<evidence type="ECO:0000313" key="3">
    <source>
        <dbReference type="EMBL" id="MFI7442381.1"/>
    </source>
</evidence>
<organism evidence="3 4">
    <name type="scientific">Nonomuraea indica</name>
    <dbReference type="NCBI Taxonomy" id="1581193"/>
    <lineage>
        <taxon>Bacteria</taxon>
        <taxon>Bacillati</taxon>
        <taxon>Actinomycetota</taxon>
        <taxon>Actinomycetes</taxon>
        <taxon>Streptosporangiales</taxon>
        <taxon>Streptosporangiaceae</taxon>
        <taxon>Nonomuraea</taxon>
    </lineage>
</organism>
<comment type="caution">
    <text evidence="3">The sequence shown here is derived from an EMBL/GenBank/DDBJ whole genome shotgun (WGS) entry which is preliminary data.</text>
</comment>
<name>A0ABW8A6H0_9ACTN</name>
<feature type="signal peptide" evidence="2">
    <location>
        <begin position="1"/>
        <end position="21"/>
    </location>
</feature>
<keyword evidence="4" id="KW-1185">Reference proteome</keyword>
<dbReference type="PROSITE" id="PS51257">
    <property type="entry name" value="PROKAR_LIPOPROTEIN"/>
    <property type="match status" value="1"/>
</dbReference>
<evidence type="ECO:0000313" key="4">
    <source>
        <dbReference type="Proteomes" id="UP001612928"/>
    </source>
</evidence>
<dbReference type="Proteomes" id="UP001612928">
    <property type="component" value="Unassembled WGS sequence"/>
</dbReference>
<evidence type="ECO:0000256" key="2">
    <source>
        <dbReference type="SAM" id="SignalP"/>
    </source>
</evidence>
<accession>A0ABW8A6H0</accession>
<feature type="chain" id="PRO_5047542973" description="Lipoprotein" evidence="2">
    <location>
        <begin position="22"/>
        <end position="154"/>
    </location>
</feature>